<dbReference type="AlphaFoldDB" id="A0A7N1A5G9"/>
<feature type="signal peptide" evidence="2">
    <location>
        <begin position="1"/>
        <end position="26"/>
    </location>
</feature>
<keyword evidence="2" id="KW-0732">Signal</keyword>
<evidence type="ECO:0000256" key="2">
    <source>
        <dbReference type="SAM" id="SignalP"/>
    </source>
</evidence>
<organism evidence="3 4">
    <name type="scientific">Kalanchoe fedtschenkoi</name>
    <name type="common">Lavender scallops</name>
    <name type="synonym">South American air plant</name>
    <dbReference type="NCBI Taxonomy" id="63787"/>
    <lineage>
        <taxon>Eukaryota</taxon>
        <taxon>Viridiplantae</taxon>
        <taxon>Streptophyta</taxon>
        <taxon>Embryophyta</taxon>
        <taxon>Tracheophyta</taxon>
        <taxon>Spermatophyta</taxon>
        <taxon>Magnoliopsida</taxon>
        <taxon>eudicotyledons</taxon>
        <taxon>Gunneridae</taxon>
        <taxon>Pentapetalae</taxon>
        <taxon>Saxifragales</taxon>
        <taxon>Crassulaceae</taxon>
        <taxon>Kalanchoe</taxon>
    </lineage>
</organism>
<name>A0A7N1A5G9_KALFE</name>
<protein>
    <submittedName>
        <fullName evidence="3">Uncharacterized protein</fullName>
    </submittedName>
</protein>
<reference evidence="3" key="1">
    <citation type="submission" date="2021-01" db="UniProtKB">
        <authorList>
            <consortium name="EnsemblPlants"/>
        </authorList>
    </citation>
    <scope>IDENTIFICATION</scope>
</reference>
<dbReference type="Gramene" id="Kaladp0172s0025.1.v1.1">
    <property type="protein sequence ID" value="Kaladp0172s0025.1.v1.1.CDS.1"/>
    <property type="gene ID" value="Kaladp0172s0025.v1.1"/>
</dbReference>
<keyword evidence="4" id="KW-1185">Reference proteome</keyword>
<evidence type="ECO:0000313" key="4">
    <source>
        <dbReference type="Proteomes" id="UP000594263"/>
    </source>
</evidence>
<feature type="region of interest" description="Disordered" evidence="1">
    <location>
        <begin position="67"/>
        <end position="90"/>
    </location>
</feature>
<accession>A0A7N1A5G9</accession>
<feature type="chain" id="PRO_5029787992" evidence="2">
    <location>
        <begin position="27"/>
        <end position="90"/>
    </location>
</feature>
<proteinExistence type="predicted"/>
<dbReference type="OMA" id="KRINIHP"/>
<evidence type="ECO:0000313" key="3">
    <source>
        <dbReference type="EnsemblPlants" id="Kaladp0172s0025.1.v1.1.CDS.1"/>
    </source>
</evidence>
<dbReference type="EnsemblPlants" id="Kaladp0172s0025.1.v1.1">
    <property type="protein sequence ID" value="Kaladp0172s0025.1.v1.1.CDS.1"/>
    <property type="gene ID" value="Kaladp0172s0025.v1.1"/>
</dbReference>
<evidence type="ECO:0000256" key="1">
    <source>
        <dbReference type="SAM" id="MobiDB-lite"/>
    </source>
</evidence>
<dbReference type="Proteomes" id="UP000594263">
    <property type="component" value="Unplaced"/>
</dbReference>
<sequence length="90" mass="10023">MGTSYRLLALFVILFLLQRNLRVAVATRPLESHQHTVLGPPVRELRVAPSLPSFTINRYKKIEADAFRPTSSGHSPGVGHYEPPTALDMN</sequence>